<reference evidence="1" key="2">
    <citation type="submission" date="2019-06" db="EMBL/GenBank/DDBJ databases">
        <title>Genomics analysis of Aphanomyces spp. identifies a new class of oomycete effector associated with host adaptation.</title>
        <authorList>
            <person name="Gaulin E."/>
        </authorList>
    </citation>
    <scope>NUCLEOTIDE SEQUENCE</scope>
    <source>
        <strain evidence="1">CBS 578.67</strain>
    </source>
</reference>
<dbReference type="EMBL" id="CAADRA010007079">
    <property type="protein sequence ID" value="VFT99092.1"/>
    <property type="molecule type" value="Genomic_DNA"/>
</dbReference>
<protein>
    <submittedName>
        <fullName evidence="2">Aste57867_22430 protein</fullName>
    </submittedName>
</protein>
<dbReference type="OrthoDB" id="66095at2759"/>
<reference evidence="2 3" key="1">
    <citation type="submission" date="2019-03" db="EMBL/GenBank/DDBJ databases">
        <authorList>
            <person name="Gaulin E."/>
            <person name="Dumas B."/>
        </authorList>
    </citation>
    <scope>NUCLEOTIDE SEQUENCE [LARGE SCALE GENOMIC DNA]</scope>
    <source>
        <strain evidence="2">CBS 568.67</strain>
    </source>
</reference>
<evidence type="ECO:0000313" key="2">
    <source>
        <dbReference type="EMBL" id="VFT99092.1"/>
    </source>
</evidence>
<name>A0A485LK18_9STRA</name>
<evidence type="ECO:0000313" key="1">
    <source>
        <dbReference type="EMBL" id="KAF0685731.1"/>
    </source>
</evidence>
<accession>A0A485LK18</accession>
<gene>
    <name evidence="2" type="primary">Aste57867_22430</name>
    <name evidence="1" type="ORF">As57867_022360</name>
    <name evidence="2" type="ORF">ASTE57867_22430</name>
</gene>
<evidence type="ECO:0000313" key="3">
    <source>
        <dbReference type="Proteomes" id="UP000332933"/>
    </source>
</evidence>
<dbReference type="EMBL" id="VJMH01007053">
    <property type="protein sequence ID" value="KAF0685731.1"/>
    <property type="molecule type" value="Genomic_DNA"/>
</dbReference>
<dbReference type="AlphaFoldDB" id="A0A485LK18"/>
<proteinExistence type="predicted"/>
<keyword evidence="3" id="KW-1185">Reference proteome</keyword>
<dbReference type="Proteomes" id="UP000332933">
    <property type="component" value="Unassembled WGS sequence"/>
</dbReference>
<organism evidence="2 3">
    <name type="scientific">Aphanomyces stellatus</name>
    <dbReference type="NCBI Taxonomy" id="120398"/>
    <lineage>
        <taxon>Eukaryota</taxon>
        <taxon>Sar</taxon>
        <taxon>Stramenopiles</taxon>
        <taxon>Oomycota</taxon>
        <taxon>Saprolegniomycetes</taxon>
        <taxon>Saprolegniales</taxon>
        <taxon>Verrucalvaceae</taxon>
        <taxon>Aphanomyces</taxon>
    </lineage>
</organism>
<sequence>MSSTQIFVVDEATHEVQPVAEEAAVRLGMYNPQDVMLTVCLLCKLNLPTPIANKIAEMAGILSGFFEETHALVQDTAPMDHAYFRLVIPSDMGHGELEFTSCMGLSIECISHDQGWATDAPELNGTYDGCHSWMEYEVQDLDGVALLPRRVVCRNLRASWPFRRHRIEIRDRDVLDLLVPGHVVVLFARAQFGGWANFVKYACIHVALSVALKESVDGLQVLQSHWDELATKKTLAKGKRTNHTDEEGWATCCVS</sequence>